<accession>A0A2S7IJH5</accession>
<dbReference type="PANTHER" id="PTHR48079">
    <property type="entry name" value="PROTEIN YEEZ"/>
    <property type="match status" value="1"/>
</dbReference>
<gene>
    <name evidence="2" type="ORF">C5O19_15415</name>
</gene>
<dbReference type="SUPFAM" id="SSF51735">
    <property type="entry name" value="NAD(P)-binding Rossmann-fold domains"/>
    <property type="match status" value="1"/>
</dbReference>
<comment type="caution">
    <text evidence="2">The sequence shown here is derived from an EMBL/GenBank/DDBJ whole genome shotgun (WGS) entry which is preliminary data.</text>
</comment>
<dbReference type="InterPro" id="IPR001509">
    <property type="entry name" value="Epimerase_deHydtase"/>
</dbReference>
<dbReference type="EMBL" id="PTRA01000002">
    <property type="protein sequence ID" value="PQA56732.1"/>
    <property type="molecule type" value="Genomic_DNA"/>
</dbReference>
<dbReference type="Gene3D" id="3.40.50.720">
    <property type="entry name" value="NAD(P)-binding Rossmann-like Domain"/>
    <property type="match status" value="1"/>
</dbReference>
<sequence>MNKPFGKILLTGVTGLVGARLLPRLMEAGWDCRALVRAGKDVPTGVSIMEGDLFDEASLIQAVQGVEAIIHLAAVFRTPDLDLIWKSNLEGTRNLIAAAKIHAPNARFIFASTTHVYDAGSSHPGREDDPVHSEHPYPASKVAAEKEVQESGLNWLILRFPFVYGDGDGHLETLPQHLKATQWHPAMRMSTIHHRDIATAMHLGLAGAFDGRIVNIADEGPVSIYELVQLVGETLEDSAEPLPNPWYLHADASLARSLGFQPVVRTVYQAVQEKLL</sequence>
<dbReference type="Proteomes" id="UP000239590">
    <property type="component" value="Unassembled WGS sequence"/>
</dbReference>
<proteinExistence type="predicted"/>
<evidence type="ECO:0000259" key="1">
    <source>
        <dbReference type="Pfam" id="PF01370"/>
    </source>
</evidence>
<dbReference type="InterPro" id="IPR036291">
    <property type="entry name" value="NAD(P)-bd_dom_sf"/>
</dbReference>
<dbReference type="Pfam" id="PF01370">
    <property type="entry name" value="Epimerase"/>
    <property type="match status" value="1"/>
</dbReference>
<keyword evidence="3" id="KW-1185">Reference proteome</keyword>
<dbReference type="OrthoDB" id="1490291at2"/>
<evidence type="ECO:0000313" key="3">
    <source>
        <dbReference type="Proteomes" id="UP000239590"/>
    </source>
</evidence>
<dbReference type="GO" id="GO:0005737">
    <property type="term" value="C:cytoplasm"/>
    <property type="evidence" value="ECO:0007669"/>
    <property type="project" value="TreeGrafter"/>
</dbReference>
<dbReference type="AlphaFoldDB" id="A0A2S7IJH5"/>
<evidence type="ECO:0000313" key="2">
    <source>
        <dbReference type="EMBL" id="PQA56732.1"/>
    </source>
</evidence>
<dbReference type="PANTHER" id="PTHR48079:SF6">
    <property type="entry name" value="NAD(P)-BINDING DOMAIN-CONTAINING PROTEIN-RELATED"/>
    <property type="match status" value="1"/>
</dbReference>
<reference evidence="3" key="1">
    <citation type="submission" date="2018-02" db="EMBL/GenBank/DDBJ databases">
        <title>Genome sequencing of Solimonas sp. HR-BB.</title>
        <authorList>
            <person name="Lee Y."/>
            <person name="Jeon C.O."/>
        </authorList>
    </citation>
    <scope>NUCLEOTIDE SEQUENCE [LARGE SCALE GENOMIC DNA]</scope>
    <source>
        <strain evidence="3">HR-U</strain>
    </source>
</reference>
<feature type="domain" description="NAD-dependent epimerase/dehydratase" evidence="1">
    <location>
        <begin position="8"/>
        <end position="216"/>
    </location>
</feature>
<organism evidence="2 3">
    <name type="scientific">Siphonobacter curvatus</name>
    <dbReference type="NCBI Taxonomy" id="2094562"/>
    <lineage>
        <taxon>Bacteria</taxon>
        <taxon>Pseudomonadati</taxon>
        <taxon>Bacteroidota</taxon>
        <taxon>Cytophagia</taxon>
        <taxon>Cytophagales</taxon>
        <taxon>Cytophagaceae</taxon>
        <taxon>Siphonobacter</taxon>
    </lineage>
</organism>
<dbReference type="GO" id="GO:0004029">
    <property type="term" value="F:aldehyde dehydrogenase (NAD+) activity"/>
    <property type="evidence" value="ECO:0007669"/>
    <property type="project" value="TreeGrafter"/>
</dbReference>
<protein>
    <submittedName>
        <fullName evidence="2">Epimerase</fullName>
    </submittedName>
</protein>
<dbReference type="InterPro" id="IPR051783">
    <property type="entry name" value="NAD(P)-dependent_oxidoreduct"/>
</dbReference>
<name>A0A2S7IJH5_9BACT</name>
<dbReference type="RefSeq" id="WP_104714185.1">
    <property type="nucleotide sequence ID" value="NZ_PTRA01000002.1"/>
</dbReference>